<feature type="compositionally biased region" description="Polar residues" evidence="2">
    <location>
        <begin position="229"/>
        <end position="242"/>
    </location>
</feature>
<feature type="compositionally biased region" description="Polar residues" evidence="2">
    <location>
        <begin position="63"/>
        <end position="90"/>
    </location>
</feature>
<comment type="caution">
    <text evidence="3">The sequence shown here is derived from an EMBL/GenBank/DDBJ whole genome shotgun (WGS) entry which is preliminary data.</text>
</comment>
<name>A0AAE1YS07_9LAMI</name>
<proteinExistence type="predicted"/>
<keyword evidence="1" id="KW-0175">Coiled coil</keyword>
<gene>
    <name evidence="3" type="ORF">Salat_0655500</name>
</gene>
<organism evidence="3 4">
    <name type="scientific">Sesamum alatum</name>
    <dbReference type="NCBI Taxonomy" id="300844"/>
    <lineage>
        <taxon>Eukaryota</taxon>
        <taxon>Viridiplantae</taxon>
        <taxon>Streptophyta</taxon>
        <taxon>Embryophyta</taxon>
        <taxon>Tracheophyta</taxon>
        <taxon>Spermatophyta</taxon>
        <taxon>Magnoliopsida</taxon>
        <taxon>eudicotyledons</taxon>
        <taxon>Gunneridae</taxon>
        <taxon>Pentapetalae</taxon>
        <taxon>asterids</taxon>
        <taxon>lamiids</taxon>
        <taxon>Lamiales</taxon>
        <taxon>Pedaliaceae</taxon>
        <taxon>Sesamum</taxon>
    </lineage>
</organism>
<evidence type="ECO:0000313" key="4">
    <source>
        <dbReference type="Proteomes" id="UP001293254"/>
    </source>
</evidence>
<evidence type="ECO:0000256" key="2">
    <source>
        <dbReference type="SAM" id="MobiDB-lite"/>
    </source>
</evidence>
<evidence type="ECO:0000256" key="1">
    <source>
        <dbReference type="SAM" id="Coils"/>
    </source>
</evidence>
<dbReference type="Proteomes" id="UP001293254">
    <property type="component" value="Unassembled WGS sequence"/>
</dbReference>
<feature type="compositionally biased region" description="Basic and acidic residues" evidence="2">
    <location>
        <begin position="266"/>
        <end position="275"/>
    </location>
</feature>
<sequence>MPPKPSQSALAAVEEAIARLNDLLNEFKLQLSQQLTQQLEDERAVANQRHETLVATMANLQSQISSRPPRLDSQTSTPLNHHPSTSSNNPVLPHLQPTATGTPLCSEVTVTLKDHDFVIPFYVLPIQGADAVLGVQWLSSLGPILADFSIPMMEFYHCGALLRLTGETLLSSANTQQVVRLLDTQAMAQNAQSNSRQMGTSATREATWEEADTLFLDCISDPSIQSQVQSSYYAPSQTQKSPTEPPIQNPSLGLEDKALHWGGSNDMEKEGERARPKQIVKKPS</sequence>
<reference evidence="3" key="1">
    <citation type="submission" date="2020-06" db="EMBL/GenBank/DDBJ databases">
        <authorList>
            <person name="Li T."/>
            <person name="Hu X."/>
            <person name="Zhang T."/>
            <person name="Song X."/>
            <person name="Zhang H."/>
            <person name="Dai N."/>
            <person name="Sheng W."/>
            <person name="Hou X."/>
            <person name="Wei L."/>
        </authorList>
    </citation>
    <scope>NUCLEOTIDE SEQUENCE</scope>
    <source>
        <strain evidence="3">3651</strain>
        <tissue evidence="3">Leaf</tissue>
    </source>
</reference>
<feature type="region of interest" description="Disordered" evidence="2">
    <location>
        <begin position="63"/>
        <end position="98"/>
    </location>
</feature>
<accession>A0AAE1YS07</accession>
<feature type="coiled-coil region" evidence="1">
    <location>
        <begin position="6"/>
        <end position="49"/>
    </location>
</feature>
<protein>
    <submittedName>
        <fullName evidence="3">Uncharacterized protein</fullName>
    </submittedName>
</protein>
<dbReference type="AlphaFoldDB" id="A0AAE1YS07"/>
<evidence type="ECO:0000313" key="3">
    <source>
        <dbReference type="EMBL" id="KAK4434926.1"/>
    </source>
</evidence>
<dbReference type="EMBL" id="JACGWO010000002">
    <property type="protein sequence ID" value="KAK4434926.1"/>
    <property type="molecule type" value="Genomic_DNA"/>
</dbReference>
<reference evidence="3" key="2">
    <citation type="journal article" date="2024" name="Plant">
        <title>Genomic evolution and insights into agronomic trait innovations of Sesamum species.</title>
        <authorList>
            <person name="Miao H."/>
            <person name="Wang L."/>
            <person name="Qu L."/>
            <person name="Liu H."/>
            <person name="Sun Y."/>
            <person name="Le M."/>
            <person name="Wang Q."/>
            <person name="Wei S."/>
            <person name="Zheng Y."/>
            <person name="Lin W."/>
            <person name="Duan Y."/>
            <person name="Cao H."/>
            <person name="Xiong S."/>
            <person name="Wang X."/>
            <person name="Wei L."/>
            <person name="Li C."/>
            <person name="Ma Q."/>
            <person name="Ju M."/>
            <person name="Zhao R."/>
            <person name="Li G."/>
            <person name="Mu C."/>
            <person name="Tian Q."/>
            <person name="Mei H."/>
            <person name="Zhang T."/>
            <person name="Gao T."/>
            <person name="Zhang H."/>
        </authorList>
    </citation>
    <scope>NUCLEOTIDE SEQUENCE</scope>
    <source>
        <strain evidence="3">3651</strain>
    </source>
</reference>
<dbReference type="CDD" id="cd00303">
    <property type="entry name" value="retropepsin_like"/>
    <property type="match status" value="1"/>
</dbReference>
<keyword evidence="4" id="KW-1185">Reference proteome</keyword>
<feature type="region of interest" description="Disordered" evidence="2">
    <location>
        <begin position="229"/>
        <end position="284"/>
    </location>
</feature>